<keyword evidence="9" id="KW-1185">Reference proteome</keyword>
<dbReference type="Pfam" id="PF04226">
    <property type="entry name" value="Transgly_assoc"/>
    <property type="match status" value="1"/>
</dbReference>
<evidence type="ECO:0000256" key="5">
    <source>
        <dbReference type="ARBA" id="ARBA00022989"/>
    </source>
</evidence>
<dbReference type="SUPFAM" id="SSF81345">
    <property type="entry name" value="ABC transporter involved in vitamin B12 uptake, BtuC"/>
    <property type="match status" value="1"/>
</dbReference>
<evidence type="ECO:0000256" key="2">
    <source>
        <dbReference type="ARBA" id="ARBA00011006"/>
    </source>
</evidence>
<evidence type="ECO:0000256" key="7">
    <source>
        <dbReference type="SAM" id="Phobius"/>
    </source>
</evidence>
<evidence type="ECO:0000313" key="9">
    <source>
        <dbReference type="Proteomes" id="UP000516028"/>
    </source>
</evidence>
<dbReference type="InterPro" id="IPR007341">
    <property type="entry name" value="Transgly_assoc"/>
</dbReference>
<dbReference type="AlphaFoldDB" id="A0A7H0GLL4"/>
<reference evidence="8 9" key="1">
    <citation type="submission" date="2020-08" db="EMBL/GenBank/DDBJ databases">
        <title>Genome sequence of Diaphorobacter aerolatus KACC 16536T.</title>
        <authorList>
            <person name="Hyun D.-W."/>
            <person name="Bae J.-W."/>
        </authorList>
    </citation>
    <scope>NUCLEOTIDE SEQUENCE [LARGE SCALE GENOMIC DNA]</scope>
    <source>
        <strain evidence="8 9">KACC 16536</strain>
    </source>
</reference>
<gene>
    <name evidence="8" type="ORF">H9K75_03435</name>
</gene>
<comment type="similarity">
    <text evidence="2">Belongs to the UPF0410 family.</text>
</comment>
<dbReference type="Proteomes" id="UP000516028">
    <property type="component" value="Chromosome"/>
</dbReference>
<evidence type="ECO:0000256" key="4">
    <source>
        <dbReference type="ARBA" id="ARBA00022692"/>
    </source>
</evidence>
<sequence length="83" mass="8907">MMNILGTLFVGLIVGFLARALKPGDDRMGWIMTALLGVAGSFLATYLGVAMNWYQQGDAAGWIASVVGAIVLLFIYGLIRRKA</sequence>
<keyword evidence="5 7" id="KW-1133">Transmembrane helix</keyword>
<dbReference type="KEGG" id="daer:H9K75_03435"/>
<feature type="transmembrane region" description="Helical" evidence="7">
    <location>
        <begin position="61"/>
        <end position="79"/>
    </location>
</feature>
<evidence type="ECO:0000256" key="3">
    <source>
        <dbReference type="ARBA" id="ARBA00022475"/>
    </source>
</evidence>
<comment type="subcellular location">
    <subcellularLocation>
        <location evidence="1">Cell membrane</location>
        <topology evidence="1">Multi-pass membrane protein</topology>
    </subcellularLocation>
</comment>
<evidence type="ECO:0000256" key="6">
    <source>
        <dbReference type="ARBA" id="ARBA00023136"/>
    </source>
</evidence>
<keyword evidence="4 7" id="KW-0812">Transmembrane</keyword>
<dbReference type="PANTHER" id="PTHR33884">
    <property type="entry name" value="UPF0410 PROTEIN YMGE"/>
    <property type="match status" value="1"/>
</dbReference>
<organism evidence="8 9">
    <name type="scientific">Diaphorobacter aerolatus</name>
    <dbReference type="NCBI Taxonomy" id="1288495"/>
    <lineage>
        <taxon>Bacteria</taxon>
        <taxon>Pseudomonadati</taxon>
        <taxon>Pseudomonadota</taxon>
        <taxon>Betaproteobacteria</taxon>
        <taxon>Burkholderiales</taxon>
        <taxon>Comamonadaceae</taxon>
        <taxon>Diaphorobacter</taxon>
    </lineage>
</organism>
<dbReference type="EMBL" id="CP060783">
    <property type="protein sequence ID" value="QNP49180.1"/>
    <property type="molecule type" value="Genomic_DNA"/>
</dbReference>
<protein>
    <submittedName>
        <fullName evidence="8">GlsB/YeaQ/YmgE family stress response membrane protein</fullName>
    </submittedName>
</protein>
<evidence type="ECO:0000256" key="1">
    <source>
        <dbReference type="ARBA" id="ARBA00004651"/>
    </source>
</evidence>
<dbReference type="RefSeq" id="WP_187724772.1">
    <property type="nucleotide sequence ID" value="NZ_CP060783.1"/>
</dbReference>
<dbReference type="PANTHER" id="PTHR33884:SF7">
    <property type="entry name" value="BSL8023 PROTEIN"/>
    <property type="match status" value="1"/>
</dbReference>
<dbReference type="InterPro" id="IPR037294">
    <property type="entry name" value="ABC_BtuC-like"/>
</dbReference>
<proteinExistence type="inferred from homology"/>
<name>A0A7H0GLL4_9BURK</name>
<keyword evidence="3" id="KW-1003">Cell membrane</keyword>
<feature type="transmembrane region" description="Helical" evidence="7">
    <location>
        <begin position="30"/>
        <end position="49"/>
    </location>
</feature>
<dbReference type="GO" id="GO:0005886">
    <property type="term" value="C:plasma membrane"/>
    <property type="evidence" value="ECO:0007669"/>
    <property type="project" value="UniProtKB-SubCell"/>
</dbReference>
<keyword evidence="6 7" id="KW-0472">Membrane</keyword>
<evidence type="ECO:0000313" key="8">
    <source>
        <dbReference type="EMBL" id="QNP49180.1"/>
    </source>
</evidence>
<accession>A0A7H0GLL4</accession>